<dbReference type="Pfam" id="PF00069">
    <property type="entry name" value="Pkinase"/>
    <property type="match status" value="1"/>
</dbReference>
<dbReference type="Gene3D" id="3.30.200.20">
    <property type="entry name" value="Phosphorylase Kinase, domain 1"/>
    <property type="match status" value="1"/>
</dbReference>
<dbReference type="CDD" id="cd00180">
    <property type="entry name" value="PKc"/>
    <property type="match status" value="1"/>
</dbReference>
<dbReference type="Gene3D" id="1.10.510.10">
    <property type="entry name" value="Transferase(Phosphotransferase) domain 1"/>
    <property type="match status" value="1"/>
</dbReference>
<dbReference type="InterPro" id="IPR011009">
    <property type="entry name" value="Kinase-like_dom_sf"/>
</dbReference>
<feature type="domain" description="Protein kinase" evidence="1">
    <location>
        <begin position="35"/>
        <end position="324"/>
    </location>
</feature>
<dbReference type="PANTHER" id="PTHR44167">
    <property type="entry name" value="OVARIAN-SPECIFIC SERINE/THREONINE-PROTEIN KINASE LOK-RELATED"/>
    <property type="match status" value="1"/>
</dbReference>
<comment type="caution">
    <text evidence="2">The sequence shown here is derived from an EMBL/GenBank/DDBJ whole genome shotgun (WGS) entry which is preliminary data.</text>
</comment>
<gene>
    <name evidence="2" type="ORF">MFIFM68171_04719</name>
</gene>
<keyword evidence="2" id="KW-0418">Kinase</keyword>
<dbReference type="InterPro" id="IPR008271">
    <property type="entry name" value="Ser/Thr_kinase_AS"/>
</dbReference>
<dbReference type="PANTHER" id="PTHR44167:SF24">
    <property type="entry name" value="SERINE_THREONINE-PROTEIN KINASE CHK2"/>
    <property type="match status" value="1"/>
</dbReference>
<evidence type="ECO:0000313" key="2">
    <source>
        <dbReference type="EMBL" id="GAB1314509.1"/>
    </source>
</evidence>
<accession>A0ABQ0G9W4</accession>
<keyword evidence="3" id="KW-1185">Reference proteome</keyword>
<dbReference type="GeneID" id="98175462"/>
<evidence type="ECO:0000313" key="3">
    <source>
        <dbReference type="Proteomes" id="UP001628179"/>
    </source>
</evidence>
<proteinExistence type="predicted"/>
<name>A0ABQ0G9W4_9PEZI</name>
<dbReference type="SMART" id="SM00220">
    <property type="entry name" value="S_TKc"/>
    <property type="match status" value="1"/>
</dbReference>
<dbReference type="RefSeq" id="XP_070916240.1">
    <property type="nucleotide sequence ID" value="XM_071060139.1"/>
</dbReference>
<dbReference type="PROSITE" id="PS50011">
    <property type="entry name" value="PROTEIN_KINASE_DOM"/>
    <property type="match status" value="1"/>
</dbReference>
<sequence>MFQSRIADFFSRAEKQFRPAYVHTYKTLKETPYAIDTAGKSFPGSNATVQKVNHKRTGEALAMKTFNKIFSEKEMTKIIRELGVLEVCDHKNIVQLVEAFKLQDDDQSMHLVITPWAPCTLSTFLCMSNAQRKARCPWFEPGAPESDRCISRIMSGLADGVGYLHSLPVKHKDLKPDNILLCHEGGKHVTPLITDVGVSKPYIPGARTNYKDSTYEYLAPEQHDGKASTLESDIWQLGCCFAELLAVAKAGSSAYEKLQNSFIREDGNCTCSIAGEHGHFMRALAEICTAGRATLRRAYIITTAMLDLDPSIRPDIESIRATLS</sequence>
<organism evidence="2 3">
    <name type="scientific">Madurella fahalii</name>
    <dbReference type="NCBI Taxonomy" id="1157608"/>
    <lineage>
        <taxon>Eukaryota</taxon>
        <taxon>Fungi</taxon>
        <taxon>Dikarya</taxon>
        <taxon>Ascomycota</taxon>
        <taxon>Pezizomycotina</taxon>
        <taxon>Sordariomycetes</taxon>
        <taxon>Sordariomycetidae</taxon>
        <taxon>Sordariales</taxon>
        <taxon>Sordariales incertae sedis</taxon>
        <taxon>Madurella</taxon>
    </lineage>
</organism>
<dbReference type="EMBL" id="BAAFSV010000002">
    <property type="protein sequence ID" value="GAB1314509.1"/>
    <property type="molecule type" value="Genomic_DNA"/>
</dbReference>
<reference evidence="2 3" key="1">
    <citation type="submission" date="2024-09" db="EMBL/GenBank/DDBJ databases">
        <title>Itraconazole resistance in Madurella fahalii resulting from another homologue of gene encoding cytochrome P450 14-alpha sterol demethylase (CYP51).</title>
        <authorList>
            <person name="Yoshioka I."/>
            <person name="Fahal A.H."/>
            <person name="Kaneko S."/>
            <person name="Yaguchi T."/>
        </authorList>
    </citation>
    <scope>NUCLEOTIDE SEQUENCE [LARGE SCALE GENOMIC DNA]</scope>
    <source>
        <strain evidence="2 3">IFM 68171</strain>
    </source>
</reference>
<dbReference type="SUPFAM" id="SSF56112">
    <property type="entry name" value="Protein kinase-like (PK-like)"/>
    <property type="match status" value="1"/>
</dbReference>
<keyword evidence="2" id="KW-0808">Transferase</keyword>
<dbReference type="Proteomes" id="UP001628179">
    <property type="component" value="Unassembled WGS sequence"/>
</dbReference>
<evidence type="ECO:0000259" key="1">
    <source>
        <dbReference type="PROSITE" id="PS50011"/>
    </source>
</evidence>
<protein>
    <submittedName>
        <fullName evidence="2">Serine/threonine-protein kinase H1</fullName>
    </submittedName>
</protein>
<dbReference type="PROSITE" id="PS00108">
    <property type="entry name" value="PROTEIN_KINASE_ST"/>
    <property type="match status" value="1"/>
</dbReference>
<dbReference type="InterPro" id="IPR000719">
    <property type="entry name" value="Prot_kinase_dom"/>
</dbReference>
<dbReference type="GO" id="GO:0016301">
    <property type="term" value="F:kinase activity"/>
    <property type="evidence" value="ECO:0007669"/>
    <property type="project" value="UniProtKB-KW"/>
</dbReference>